<proteinExistence type="predicted"/>
<keyword evidence="1" id="KW-0472">Membrane</keyword>
<dbReference type="EMBL" id="CP101700">
    <property type="protein sequence ID" value="UUC21275.1"/>
    <property type="molecule type" value="Genomic_DNA"/>
</dbReference>
<feature type="transmembrane region" description="Helical" evidence="1">
    <location>
        <begin position="90"/>
        <end position="108"/>
    </location>
</feature>
<dbReference type="Pfam" id="PF20455">
    <property type="entry name" value="DUF6708"/>
    <property type="match status" value="1"/>
</dbReference>
<protein>
    <recommendedName>
        <fullName evidence="2">DUF6708 domain-containing protein</fullName>
    </recommendedName>
</protein>
<reference evidence="3" key="1">
    <citation type="submission" date="2022-07" db="EMBL/GenBank/DDBJ databases">
        <title>Complete genome of MD9.</title>
        <authorList>
            <person name="Cao G."/>
        </authorList>
    </citation>
    <scope>NUCLEOTIDE SEQUENCE</scope>
    <source>
        <strain evidence="3">MD9</strain>
    </source>
</reference>
<dbReference type="Proteomes" id="UP001058744">
    <property type="component" value="Chromosome"/>
</dbReference>
<dbReference type="RefSeq" id="WP_236222421.1">
    <property type="nucleotide sequence ID" value="NZ_BQHQ01000006.1"/>
</dbReference>
<evidence type="ECO:0000259" key="2">
    <source>
        <dbReference type="Pfam" id="PF20455"/>
    </source>
</evidence>
<dbReference type="InterPro" id="IPR046554">
    <property type="entry name" value="DUF6708"/>
</dbReference>
<feature type="domain" description="DUF6708" evidence="2">
    <location>
        <begin position="95"/>
        <end position="256"/>
    </location>
</feature>
<evidence type="ECO:0000313" key="3">
    <source>
        <dbReference type="EMBL" id="UUC21275.1"/>
    </source>
</evidence>
<gene>
    <name evidence="3" type="ORF">NOV18_12660</name>
</gene>
<name>A0AAJ5IL50_9PSED</name>
<sequence>MSRPRLIPPCTGWQEDLPSPFDAPILEPGLAPHTPNFQDDIYLEICRSAMAYRGIVSILALIFLISILVDLPWVIRHTDPTDIESVLQEIIMLSLSAWCTVVLFRADLSAPRDLPIRFNRARNKIYAYNFKHQWWNPFDKGKVVPVSYDWPQVRAERWSQTGALPNGGLIFKWGVTLSIVAPGTNNVIDRFPLVTMGANEHAWAYICTYMQEGPSALPPPGEPKDHNDVLWCEFALRLAPKVNWPSEMDLESRTAP</sequence>
<feature type="transmembrane region" description="Helical" evidence="1">
    <location>
        <begin position="55"/>
        <end position="75"/>
    </location>
</feature>
<evidence type="ECO:0000313" key="4">
    <source>
        <dbReference type="Proteomes" id="UP001058744"/>
    </source>
</evidence>
<accession>A0AAJ5IL50</accession>
<dbReference type="AlphaFoldDB" id="A0AAJ5IL50"/>
<keyword evidence="1" id="KW-0812">Transmembrane</keyword>
<organism evidence="3 4">
    <name type="scientific">Pseudomonas asiatica</name>
    <dbReference type="NCBI Taxonomy" id="2219225"/>
    <lineage>
        <taxon>Bacteria</taxon>
        <taxon>Pseudomonadati</taxon>
        <taxon>Pseudomonadota</taxon>
        <taxon>Gammaproteobacteria</taxon>
        <taxon>Pseudomonadales</taxon>
        <taxon>Pseudomonadaceae</taxon>
        <taxon>Pseudomonas</taxon>
    </lineage>
</organism>
<keyword evidence="1" id="KW-1133">Transmembrane helix</keyword>
<evidence type="ECO:0000256" key="1">
    <source>
        <dbReference type="SAM" id="Phobius"/>
    </source>
</evidence>